<dbReference type="OMA" id="MKINIMG"/>
<dbReference type="EnsemblPlants" id="Pp3c20_5070V3.2">
    <property type="protein sequence ID" value="Pp3c20_5070V3.2"/>
    <property type="gene ID" value="Pp3c20_5070"/>
</dbReference>
<feature type="chain" id="PRO_5044576259" evidence="1">
    <location>
        <begin position="42"/>
        <end position="495"/>
    </location>
</feature>
<protein>
    <submittedName>
        <fullName evidence="2 3">Uncharacterized protein</fullName>
    </submittedName>
</protein>
<dbReference type="Proteomes" id="UP000006727">
    <property type="component" value="Chromosome 20"/>
</dbReference>
<dbReference type="GeneID" id="112273154"/>
<dbReference type="Gramene" id="Pp3c20_5070V3.1">
    <property type="protein sequence ID" value="Pp3c20_5070V3.1"/>
    <property type="gene ID" value="Pp3c20_5070"/>
</dbReference>
<sequence length="495" mass="55087">MERCKQRLPHRIERHVDPCACSPLCMTVMVVLLLLIDGVECDAANLLRNGDFIDIKIQFQSYPMQDVLAHGVKSGLPYWTCVHGGVQLWDTQIYNPPIAVANATYIVHMNSRVGGGHIVSMPMYTSRENAEYVVSMSLACNPHGGPRRQSLQAIVFDDQGKEIVPKPSPFVLMSNPNSSMDNLDWMRVSFKTLGTGKCLYLYLMSLVRGYYGLLVANIQVNIVNLVENGSFEKLILPAGTGFASGHDLVVTAPDKFYCPHWNVESGKVRVAMTGSTIRVTEPGRRRYGFFMDNEYAFQSATDGGRYTVELNAGLLQGVISTMFWVPSNSSSDKDHEYVLLFDTAANPILEYAQLLPGEESPVFRFGKMKINIMGSESGKVLLENEYENMNTSGFEKSNLGWLTRNYTFKMPADKSAKITFSSLTKGSYGPLLDNVVIYEVKDKDQWRKECTAAINAEANTNTSGSDKERPPVIVAEKLAVLVMTKVLFLVVVSMR</sequence>
<dbReference type="AlphaFoldDB" id="A0A2K1IU35"/>
<dbReference type="RefSeq" id="XP_073385389.1">
    <property type="nucleotide sequence ID" value="XM_073529288.1"/>
</dbReference>
<dbReference type="PaxDb" id="3218-PP1S9_49V6.1"/>
<feature type="signal peptide" evidence="1">
    <location>
        <begin position="1"/>
        <end position="41"/>
    </location>
</feature>
<keyword evidence="1" id="KW-0732">Signal</keyword>
<dbReference type="Gramene" id="Pp3c20_5070V3.2">
    <property type="protein sequence ID" value="Pp3c20_5070V3.2"/>
    <property type="gene ID" value="Pp3c20_5070"/>
</dbReference>
<proteinExistence type="predicted"/>
<evidence type="ECO:0000313" key="4">
    <source>
        <dbReference type="Proteomes" id="UP000006727"/>
    </source>
</evidence>
<evidence type="ECO:0000313" key="2">
    <source>
        <dbReference type="EMBL" id="PNR32785.1"/>
    </source>
</evidence>
<keyword evidence="4" id="KW-1185">Reference proteome</keyword>
<organism evidence="2">
    <name type="scientific">Physcomitrium patens</name>
    <name type="common">Spreading-leaved earth moss</name>
    <name type="synonym">Physcomitrella patens</name>
    <dbReference type="NCBI Taxonomy" id="3218"/>
    <lineage>
        <taxon>Eukaryota</taxon>
        <taxon>Viridiplantae</taxon>
        <taxon>Streptophyta</taxon>
        <taxon>Embryophyta</taxon>
        <taxon>Bryophyta</taxon>
        <taxon>Bryophytina</taxon>
        <taxon>Bryopsida</taxon>
        <taxon>Funariidae</taxon>
        <taxon>Funariales</taxon>
        <taxon>Funariaceae</taxon>
        <taxon>Physcomitrium</taxon>
    </lineage>
</organism>
<dbReference type="EMBL" id="ABEU02000020">
    <property type="protein sequence ID" value="PNR32785.1"/>
    <property type="molecule type" value="Genomic_DNA"/>
</dbReference>
<dbReference type="RefSeq" id="XP_024357392.1">
    <property type="nucleotide sequence ID" value="XM_024501624.2"/>
</dbReference>
<evidence type="ECO:0000313" key="3">
    <source>
        <dbReference type="EnsemblPlants" id="Pp3c20_5070V3.1"/>
    </source>
</evidence>
<dbReference type="EnsemblPlants" id="Pp3c20_5070V3.1">
    <property type="protein sequence ID" value="Pp3c20_5070V3.1"/>
    <property type="gene ID" value="Pp3c20_5070"/>
</dbReference>
<accession>A0A2K1IU35</accession>
<dbReference type="OrthoDB" id="1884965at2759"/>
<evidence type="ECO:0000256" key="1">
    <source>
        <dbReference type="SAM" id="SignalP"/>
    </source>
</evidence>
<reference evidence="2 4" key="1">
    <citation type="journal article" date="2008" name="Science">
        <title>The Physcomitrella genome reveals evolutionary insights into the conquest of land by plants.</title>
        <authorList>
            <person name="Rensing S."/>
            <person name="Lang D."/>
            <person name="Zimmer A."/>
            <person name="Terry A."/>
            <person name="Salamov A."/>
            <person name="Shapiro H."/>
            <person name="Nishiyama T."/>
            <person name="Perroud P.-F."/>
            <person name="Lindquist E."/>
            <person name="Kamisugi Y."/>
            <person name="Tanahashi T."/>
            <person name="Sakakibara K."/>
            <person name="Fujita T."/>
            <person name="Oishi K."/>
            <person name="Shin-I T."/>
            <person name="Kuroki Y."/>
            <person name="Toyoda A."/>
            <person name="Suzuki Y."/>
            <person name="Hashimoto A."/>
            <person name="Yamaguchi K."/>
            <person name="Sugano A."/>
            <person name="Kohara Y."/>
            <person name="Fujiyama A."/>
            <person name="Anterola A."/>
            <person name="Aoki S."/>
            <person name="Ashton N."/>
            <person name="Barbazuk W.B."/>
            <person name="Barker E."/>
            <person name="Bennetzen J."/>
            <person name="Bezanilla M."/>
            <person name="Blankenship R."/>
            <person name="Cho S.H."/>
            <person name="Dutcher S."/>
            <person name="Estelle M."/>
            <person name="Fawcett J.A."/>
            <person name="Gundlach H."/>
            <person name="Hanada K."/>
            <person name="Heyl A."/>
            <person name="Hicks K.A."/>
            <person name="Hugh J."/>
            <person name="Lohr M."/>
            <person name="Mayer K."/>
            <person name="Melkozernov A."/>
            <person name="Murata T."/>
            <person name="Nelson D."/>
            <person name="Pils B."/>
            <person name="Prigge M."/>
            <person name="Reiss B."/>
            <person name="Renner T."/>
            <person name="Rombauts S."/>
            <person name="Rushton P."/>
            <person name="Sanderfoot A."/>
            <person name="Schween G."/>
            <person name="Shiu S.-H."/>
            <person name="Stueber K."/>
            <person name="Theodoulou F.L."/>
            <person name="Tu H."/>
            <person name="Van de Peer Y."/>
            <person name="Verrier P.J."/>
            <person name="Waters E."/>
            <person name="Wood A."/>
            <person name="Yang L."/>
            <person name="Cove D."/>
            <person name="Cuming A."/>
            <person name="Hasebe M."/>
            <person name="Lucas S."/>
            <person name="Mishler D.B."/>
            <person name="Reski R."/>
            <person name="Grigoriev I."/>
            <person name="Quatrano R.S."/>
            <person name="Boore J.L."/>
        </authorList>
    </citation>
    <scope>NUCLEOTIDE SEQUENCE [LARGE SCALE GENOMIC DNA]</scope>
    <source>
        <strain evidence="3 4">cv. Gransden 2004</strain>
    </source>
</reference>
<name>A0A2K1IU35_PHYPA</name>
<reference evidence="3" key="3">
    <citation type="submission" date="2020-12" db="UniProtKB">
        <authorList>
            <consortium name="EnsemblPlants"/>
        </authorList>
    </citation>
    <scope>IDENTIFICATION</scope>
</reference>
<gene>
    <name evidence="3" type="primary">LOC112273154</name>
    <name evidence="2" type="ORF">PHYPA_024727</name>
</gene>
<reference evidence="2 4" key="2">
    <citation type="journal article" date="2018" name="Plant J.">
        <title>The Physcomitrella patens chromosome-scale assembly reveals moss genome structure and evolution.</title>
        <authorList>
            <person name="Lang D."/>
            <person name="Ullrich K.K."/>
            <person name="Murat F."/>
            <person name="Fuchs J."/>
            <person name="Jenkins J."/>
            <person name="Haas F.B."/>
            <person name="Piednoel M."/>
            <person name="Gundlach H."/>
            <person name="Van Bel M."/>
            <person name="Meyberg R."/>
            <person name="Vives C."/>
            <person name="Morata J."/>
            <person name="Symeonidi A."/>
            <person name="Hiss M."/>
            <person name="Muchero W."/>
            <person name="Kamisugi Y."/>
            <person name="Saleh O."/>
            <person name="Blanc G."/>
            <person name="Decker E.L."/>
            <person name="van Gessel N."/>
            <person name="Grimwood J."/>
            <person name="Hayes R.D."/>
            <person name="Graham S.W."/>
            <person name="Gunter L.E."/>
            <person name="McDaniel S.F."/>
            <person name="Hoernstein S.N.W."/>
            <person name="Larsson A."/>
            <person name="Li F.W."/>
            <person name="Perroud P.F."/>
            <person name="Phillips J."/>
            <person name="Ranjan P."/>
            <person name="Rokshar D.S."/>
            <person name="Rothfels C.J."/>
            <person name="Schneider L."/>
            <person name="Shu S."/>
            <person name="Stevenson D.W."/>
            <person name="Thummler F."/>
            <person name="Tillich M."/>
            <person name="Villarreal Aguilar J.C."/>
            <person name="Widiez T."/>
            <person name="Wong G.K."/>
            <person name="Wymore A."/>
            <person name="Zhang Y."/>
            <person name="Zimmer A.D."/>
            <person name="Quatrano R.S."/>
            <person name="Mayer K.F.X."/>
            <person name="Goodstein D."/>
            <person name="Casacuberta J.M."/>
            <person name="Vandepoele K."/>
            <person name="Reski R."/>
            <person name="Cuming A.C."/>
            <person name="Tuskan G.A."/>
            <person name="Maumus F."/>
            <person name="Salse J."/>
            <person name="Schmutz J."/>
            <person name="Rensing S.A."/>
        </authorList>
    </citation>
    <scope>NUCLEOTIDE SEQUENCE [LARGE SCALE GENOMIC DNA]</scope>
    <source>
        <strain evidence="3 4">cv. Gransden 2004</strain>
    </source>
</reference>